<feature type="region of interest" description="Disordered" evidence="2">
    <location>
        <begin position="111"/>
        <end position="134"/>
    </location>
</feature>
<keyword evidence="1" id="KW-0175">Coiled coil</keyword>
<dbReference type="EMBL" id="VIEB01000025">
    <property type="protein sequence ID" value="TQE11907.1"/>
    <property type="molecule type" value="Genomic_DNA"/>
</dbReference>
<dbReference type="AlphaFoldDB" id="A0A540NLJ9"/>
<evidence type="ECO:0000256" key="1">
    <source>
        <dbReference type="SAM" id="Coils"/>
    </source>
</evidence>
<feature type="compositionally biased region" description="Polar residues" evidence="2">
    <location>
        <begin position="111"/>
        <end position="120"/>
    </location>
</feature>
<evidence type="ECO:0000256" key="2">
    <source>
        <dbReference type="SAM" id="MobiDB-lite"/>
    </source>
</evidence>
<sequence>MEEKNIDNGVECDGNVAEKDKMLHEKISELIDENMQHRVELIRRNKENSETIERLLSQVHKLSDENKFLRINLGIHKDTTDHTIAIHEDATDHTIAIHKDATNHTITRQNKPQFSRSKSMGPSFPRRLTGCTGT</sequence>
<protein>
    <submittedName>
        <fullName evidence="3">Uncharacterized protein</fullName>
    </submittedName>
</protein>
<dbReference type="Proteomes" id="UP000315295">
    <property type="component" value="Unassembled WGS sequence"/>
</dbReference>
<feature type="coiled-coil region" evidence="1">
    <location>
        <begin position="45"/>
        <end position="72"/>
    </location>
</feature>
<name>A0A540NLJ9_MALBA</name>
<organism evidence="3 4">
    <name type="scientific">Malus baccata</name>
    <name type="common">Siberian crab apple</name>
    <name type="synonym">Pyrus baccata</name>
    <dbReference type="NCBI Taxonomy" id="106549"/>
    <lineage>
        <taxon>Eukaryota</taxon>
        <taxon>Viridiplantae</taxon>
        <taxon>Streptophyta</taxon>
        <taxon>Embryophyta</taxon>
        <taxon>Tracheophyta</taxon>
        <taxon>Spermatophyta</taxon>
        <taxon>Magnoliopsida</taxon>
        <taxon>eudicotyledons</taxon>
        <taxon>Gunneridae</taxon>
        <taxon>Pentapetalae</taxon>
        <taxon>rosids</taxon>
        <taxon>fabids</taxon>
        <taxon>Rosales</taxon>
        <taxon>Rosaceae</taxon>
        <taxon>Amygdaloideae</taxon>
        <taxon>Maleae</taxon>
        <taxon>Malus</taxon>
    </lineage>
</organism>
<accession>A0A540NLJ9</accession>
<keyword evidence="4" id="KW-1185">Reference proteome</keyword>
<proteinExistence type="predicted"/>
<evidence type="ECO:0000313" key="4">
    <source>
        <dbReference type="Proteomes" id="UP000315295"/>
    </source>
</evidence>
<comment type="caution">
    <text evidence="3">The sequence shown here is derived from an EMBL/GenBank/DDBJ whole genome shotgun (WGS) entry which is preliminary data.</text>
</comment>
<reference evidence="3 4" key="1">
    <citation type="journal article" date="2019" name="G3 (Bethesda)">
        <title>Sequencing of a Wild Apple (Malus baccata) Genome Unravels the Differences Between Cultivated and Wild Apple Species Regarding Disease Resistance and Cold Tolerance.</title>
        <authorList>
            <person name="Chen X."/>
        </authorList>
    </citation>
    <scope>NUCLEOTIDE SEQUENCE [LARGE SCALE GENOMIC DNA]</scope>
    <source>
        <strain evidence="4">cv. Shandingzi</strain>
        <tissue evidence="3">Leaves</tissue>
    </source>
</reference>
<evidence type="ECO:0000313" key="3">
    <source>
        <dbReference type="EMBL" id="TQE11907.1"/>
    </source>
</evidence>
<gene>
    <name evidence="3" type="ORF">C1H46_002541</name>
</gene>